<evidence type="ECO:0000313" key="2">
    <source>
        <dbReference type="Proteomes" id="UP000828390"/>
    </source>
</evidence>
<comment type="caution">
    <text evidence="1">The sequence shown here is derived from an EMBL/GenBank/DDBJ whole genome shotgun (WGS) entry which is preliminary data.</text>
</comment>
<reference evidence="1" key="1">
    <citation type="journal article" date="2019" name="bioRxiv">
        <title>The Genome of the Zebra Mussel, Dreissena polymorpha: A Resource for Invasive Species Research.</title>
        <authorList>
            <person name="McCartney M.A."/>
            <person name="Auch B."/>
            <person name="Kono T."/>
            <person name="Mallez S."/>
            <person name="Zhang Y."/>
            <person name="Obille A."/>
            <person name="Becker A."/>
            <person name="Abrahante J.E."/>
            <person name="Garbe J."/>
            <person name="Badalamenti J.P."/>
            <person name="Herman A."/>
            <person name="Mangelson H."/>
            <person name="Liachko I."/>
            <person name="Sullivan S."/>
            <person name="Sone E.D."/>
            <person name="Koren S."/>
            <person name="Silverstein K.A.T."/>
            <person name="Beckman K.B."/>
            <person name="Gohl D.M."/>
        </authorList>
    </citation>
    <scope>NUCLEOTIDE SEQUENCE</scope>
    <source>
        <strain evidence="1">Duluth1</strain>
        <tissue evidence="1">Whole animal</tissue>
    </source>
</reference>
<accession>A0A9D4K8R1</accession>
<gene>
    <name evidence="1" type="ORF">DPMN_108260</name>
</gene>
<dbReference type="Proteomes" id="UP000828390">
    <property type="component" value="Unassembled WGS sequence"/>
</dbReference>
<organism evidence="1 2">
    <name type="scientific">Dreissena polymorpha</name>
    <name type="common">Zebra mussel</name>
    <name type="synonym">Mytilus polymorpha</name>
    <dbReference type="NCBI Taxonomy" id="45954"/>
    <lineage>
        <taxon>Eukaryota</taxon>
        <taxon>Metazoa</taxon>
        <taxon>Spiralia</taxon>
        <taxon>Lophotrochozoa</taxon>
        <taxon>Mollusca</taxon>
        <taxon>Bivalvia</taxon>
        <taxon>Autobranchia</taxon>
        <taxon>Heteroconchia</taxon>
        <taxon>Euheterodonta</taxon>
        <taxon>Imparidentia</taxon>
        <taxon>Neoheterodontei</taxon>
        <taxon>Myida</taxon>
        <taxon>Dreissenoidea</taxon>
        <taxon>Dreissenidae</taxon>
        <taxon>Dreissena</taxon>
    </lineage>
</organism>
<keyword evidence="2" id="KW-1185">Reference proteome</keyword>
<dbReference type="EMBL" id="JAIWYP010000004">
    <property type="protein sequence ID" value="KAH3834927.1"/>
    <property type="molecule type" value="Genomic_DNA"/>
</dbReference>
<reference evidence="1" key="2">
    <citation type="submission" date="2020-11" db="EMBL/GenBank/DDBJ databases">
        <authorList>
            <person name="McCartney M.A."/>
            <person name="Auch B."/>
            <person name="Kono T."/>
            <person name="Mallez S."/>
            <person name="Becker A."/>
            <person name="Gohl D.M."/>
            <person name="Silverstein K.A.T."/>
            <person name="Koren S."/>
            <person name="Bechman K.B."/>
            <person name="Herman A."/>
            <person name="Abrahante J.E."/>
            <person name="Garbe J."/>
        </authorList>
    </citation>
    <scope>NUCLEOTIDE SEQUENCE</scope>
    <source>
        <strain evidence="1">Duluth1</strain>
        <tissue evidence="1">Whole animal</tissue>
    </source>
</reference>
<name>A0A9D4K8R1_DREPO</name>
<sequence>MLYLLVLKYFLFSSSESPGISGFGIELVVVIVVVGFDGTPLDQGIIGSCLRCVGLVRTPCDPGILGSCLRRMGLVATPLDPISAFGEVPETEDVVISS</sequence>
<evidence type="ECO:0000313" key="1">
    <source>
        <dbReference type="EMBL" id="KAH3834927.1"/>
    </source>
</evidence>
<protein>
    <submittedName>
        <fullName evidence="1">Uncharacterized protein</fullName>
    </submittedName>
</protein>
<dbReference type="AlphaFoldDB" id="A0A9D4K8R1"/>
<proteinExistence type="predicted"/>